<evidence type="ECO:0000313" key="2">
    <source>
        <dbReference type="EMBL" id="KAG7193275.1"/>
    </source>
</evidence>
<reference evidence="2" key="1">
    <citation type="submission" date="2021-03" db="EMBL/GenBank/DDBJ databases">
        <authorList>
            <person name="Palmer J.M."/>
        </authorList>
    </citation>
    <scope>NUCLEOTIDE SEQUENCE</scope>
    <source>
        <strain evidence="2">ARV_011</strain>
    </source>
</reference>
<evidence type="ECO:0000259" key="1">
    <source>
        <dbReference type="Pfam" id="PF12697"/>
    </source>
</evidence>
<comment type="caution">
    <text evidence="2">The sequence shown here is derived from an EMBL/GenBank/DDBJ whole genome shotgun (WGS) entry which is preliminary data.</text>
</comment>
<dbReference type="InterPro" id="IPR000073">
    <property type="entry name" value="AB_hydrolase_1"/>
</dbReference>
<dbReference type="Pfam" id="PF12697">
    <property type="entry name" value="Abhydrolase_6"/>
    <property type="match status" value="1"/>
</dbReference>
<dbReference type="InterPro" id="IPR029058">
    <property type="entry name" value="AB_hydrolase_fold"/>
</dbReference>
<dbReference type="PANTHER" id="PTHR43798">
    <property type="entry name" value="MONOACYLGLYCEROL LIPASE"/>
    <property type="match status" value="1"/>
</dbReference>
<proteinExistence type="predicted"/>
<dbReference type="RefSeq" id="XP_043048823.1">
    <property type="nucleotide sequence ID" value="XM_043191851.1"/>
</dbReference>
<organism evidence="2 3">
    <name type="scientific">Scheffersomyces spartinae</name>
    <dbReference type="NCBI Taxonomy" id="45513"/>
    <lineage>
        <taxon>Eukaryota</taxon>
        <taxon>Fungi</taxon>
        <taxon>Dikarya</taxon>
        <taxon>Ascomycota</taxon>
        <taxon>Saccharomycotina</taxon>
        <taxon>Pichiomycetes</taxon>
        <taxon>Debaryomycetaceae</taxon>
        <taxon>Scheffersomyces</taxon>
    </lineage>
</organism>
<feature type="domain" description="AB hydrolase-1" evidence="1">
    <location>
        <begin position="52"/>
        <end position="319"/>
    </location>
</feature>
<protein>
    <recommendedName>
        <fullName evidence="1">AB hydrolase-1 domain-containing protein</fullName>
    </recommendedName>
</protein>
<dbReference type="EMBL" id="JAHMUF010000013">
    <property type="protein sequence ID" value="KAG7193275.1"/>
    <property type="molecule type" value="Genomic_DNA"/>
</dbReference>
<dbReference type="Proteomes" id="UP000790833">
    <property type="component" value="Unassembled WGS sequence"/>
</dbReference>
<gene>
    <name evidence="2" type="ORF">KQ657_001038</name>
</gene>
<evidence type="ECO:0000313" key="3">
    <source>
        <dbReference type="Proteomes" id="UP000790833"/>
    </source>
</evidence>
<accession>A0A9P8AI18</accession>
<dbReference type="GeneID" id="66114412"/>
<dbReference type="Gene3D" id="3.40.50.1820">
    <property type="entry name" value="alpha/beta hydrolase"/>
    <property type="match status" value="1"/>
</dbReference>
<dbReference type="PANTHER" id="PTHR43798:SF33">
    <property type="entry name" value="HYDROLASE, PUTATIVE (AFU_ORTHOLOGUE AFUA_2G14860)-RELATED"/>
    <property type="match status" value="1"/>
</dbReference>
<dbReference type="OrthoDB" id="94039at2759"/>
<dbReference type="InterPro" id="IPR050266">
    <property type="entry name" value="AB_hydrolase_sf"/>
</dbReference>
<dbReference type="SUPFAM" id="SSF53474">
    <property type="entry name" value="alpha/beta-Hydrolases"/>
    <property type="match status" value="1"/>
</dbReference>
<name>A0A9P8AI18_9ASCO</name>
<keyword evidence="3" id="KW-1185">Reference proteome</keyword>
<dbReference type="GO" id="GO:0016020">
    <property type="term" value="C:membrane"/>
    <property type="evidence" value="ECO:0007669"/>
    <property type="project" value="TreeGrafter"/>
</dbReference>
<dbReference type="AlphaFoldDB" id="A0A9P8AI18"/>
<sequence length="340" mass="38260">MSELYTTEILYADACGNRAKGSTIHPKQPLKIAYRKFTPTATKKSSKRLVNLFFVHGNGMNKGIWTVHIRELFQRFNGSTDSNTTINTAVAMDVFNQGDSAVANIGKAGYNHDWKDSARDVISIMENEERESFVSTPNVVNILAGHSMGGHIVLVAASYAPHIVGATIPINPVVNIPEQGHYTFTNWFKAGYLRDTFSDHQDYRGFINGKSFFQTFDPVVLKEMLGDDEQVCEDGQIRLKSNTISQLVNYNSMRDNLDESDECYAEIRTPVVYVTSELDFNHYSSEFMRNLITKSRFEHIHLPFGRHVVHAESPYAIVDIIQNTIGSLVRQNSSPSPIKI</sequence>